<organism evidence="1 2">
    <name type="scientific">Limosilactobacillus oris F0423</name>
    <dbReference type="NCBI Taxonomy" id="944562"/>
    <lineage>
        <taxon>Bacteria</taxon>
        <taxon>Bacillati</taxon>
        <taxon>Bacillota</taxon>
        <taxon>Bacilli</taxon>
        <taxon>Lactobacillales</taxon>
        <taxon>Lactobacillaceae</taxon>
        <taxon>Limosilactobacillus</taxon>
    </lineage>
</organism>
<comment type="caution">
    <text evidence="1">The sequence shown here is derived from an EMBL/GenBank/DDBJ whole genome shotgun (WGS) entry which is preliminary data.</text>
</comment>
<dbReference type="RefSeq" id="WP_003715429.1">
    <property type="nucleotide sequence ID" value="NZ_AFTL01000012.1"/>
</dbReference>
<gene>
    <name evidence="1" type="ORF">HMPREF9102_1473</name>
</gene>
<evidence type="ECO:0000313" key="1">
    <source>
        <dbReference type="EMBL" id="EGS37407.1"/>
    </source>
</evidence>
<dbReference type="Proteomes" id="UP000006035">
    <property type="component" value="Unassembled WGS sequence"/>
</dbReference>
<name>A0ABP2L9K6_9LACO</name>
<dbReference type="EMBL" id="AFTL01000012">
    <property type="protein sequence ID" value="EGS37407.1"/>
    <property type="molecule type" value="Genomic_DNA"/>
</dbReference>
<keyword evidence="2" id="KW-1185">Reference proteome</keyword>
<sequence>MSLMQNTSNIKKTSQSVYLITLVRRSADRPMYLDHMVYDSAAAGQKFMTNLAAAFERAGYRLNKNDADHYQLDNGLDKITLTGSTQSVFED</sequence>
<accession>A0ABP2L9K6</accession>
<evidence type="ECO:0000313" key="2">
    <source>
        <dbReference type="Proteomes" id="UP000006035"/>
    </source>
</evidence>
<protein>
    <submittedName>
        <fullName evidence="1">Uncharacterized protein</fullName>
    </submittedName>
</protein>
<reference evidence="1 2" key="1">
    <citation type="submission" date="2011-05" db="EMBL/GenBank/DDBJ databases">
        <authorList>
            <person name="Durkin A.S."/>
            <person name="Kim M."/>
            <person name="Radune D."/>
            <person name="Hostetler J."/>
            <person name="Torralba M."/>
            <person name="Gillis M."/>
            <person name="Methe B."/>
            <person name="Sutton G."/>
            <person name="Nelson K.E."/>
        </authorList>
    </citation>
    <scope>NUCLEOTIDE SEQUENCE [LARGE SCALE GENOMIC DNA]</scope>
    <source>
        <strain evidence="1 2">F0423</strain>
    </source>
</reference>
<proteinExistence type="predicted"/>